<proteinExistence type="inferred from homology"/>
<dbReference type="Proteomes" id="UP000269597">
    <property type="component" value="Unassembled WGS sequence"/>
</dbReference>
<evidence type="ECO:0000256" key="12">
    <source>
        <dbReference type="ARBA" id="ARBA00040080"/>
    </source>
</evidence>
<dbReference type="EMBL" id="RFBY01000030">
    <property type="protein sequence ID" value="RSP75002.1"/>
    <property type="molecule type" value="Genomic_DNA"/>
</dbReference>
<evidence type="ECO:0000256" key="3">
    <source>
        <dbReference type="ARBA" id="ARBA00008034"/>
    </source>
</evidence>
<evidence type="ECO:0000256" key="11">
    <source>
        <dbReference type="ARBA" id="ARBA00023136"/>
    </source>
</evidence>
<protein>
    <recommendedName>
        <fullName evidence="12">High-affinity zinc uptake system membrane protein ZnuB</fullName>
    </recommendedName>
</protein>
<evidence type="ECO:0000256" key="7">
    <source>
        <dbReference type="ARBA" id="ARBA00022833"/>
    </source>
</evidence>
<evidence type="ECO:0000256" key="10">
    <source>
        <dbReference type="ARBA" id="ARBA00023065"/>
    </source>
</evidence>
<comment type="function">
    <text evidence="1">Involved in the high-affinity zinc uptake transport system.</text>
</comment>
<organism evidence="14 15">
    <name type="scientific">Acinetobacter baumannii</name>
    <dbReference type="NCBI Taxonomy" id="470"/>
    <lineage>
        <taxon>Bacteria</taxon>
        <taxon>Pseudomonadati</taxon>
        <taxon>Pseudomonadota</taxon>
        <taxon>Gammaproteobacteria</taxon>
        <taxon>Moraxellales</taxon>
        <taxon>Moraxellaceae</taxon>
        <taxon>Acinetobacter</taxon>
        <taxon>Acinetobacter calcoaceticus/baumannii complex</taxon>
    </lineage>
</organism>
<sequence>MMEWLQLLLPAWIMGTLLVFLTAPLGCLMLWRRMSFFADTMAHGTLLGVAIAGALSLPLWLGVAGTAILLVAILWALHDNRLPNDALLALCSATLLCSGLLFIQHVPSLRPELLSYLFGDLLSIDWPDLPVFTLIIAVSLAILYRFWQPQIQIAIDPDIAISEGVNAKWQRLIFMLLLALFTVLSLRAVGSLLMGALLVIPALSARLLAHSPKQMVIWAFVLAQLGVSVGLWSSAALNISTGLSIVLCMALSFALIFMVQKIKLKRPKSGCLMDRT</sequence>
<keyword evidence="6 13" id="KW-0812">Transmembrane</keyword>
<dbReference type="AlphaFoldDB" id="A0A1S2FPJ2"/>
<accession>A0A1S2FPJ2</accession>
<reference evidence="14 15" key="1">
    <citation type="submission" date="2018-10" db="EMBL/GenBank/DDBJ databases">
        <title>GWAS and RNA-Seq identify cryptic mechanisms of antimicrobial resistance in Acinetobacter baumannii.</title>
        <authorList>
            <person name="Sahl J.W."/>
        </authorList>
    </citation>
    <scope>NUCLEOTIDE SEQUENCE [LARGE SCALE GENOMIC DNA]</scope>
    <source>
        <strain evidence="14 15">TG31299</strain>
    </source>
</reference>
<keyword evidence="8" id="KW-0864">Zinc transport</keyword>
<keyword evidence="11" id="KW-0472">Membrane</keyword>
<evidence type="ECO:0000256" key="2">
    <source>
        <dbReference type="ARBA" id="ARBA00004651"/>
    </source>
</evidence>
<keyword evidence="4 13" id="KW-0813">Transport</keyword>
<comment type="similarity">
    <text evidence="3 13">Belongs to the ABC-3 integral membrane protein family.</text>
</comment>
<evidence type="ECO:0000256" key="1">
    <source>
        <dbReference type="ARBA" id="ARBA00002313"/>
    </source>
</evidence>
<dbReference type="GO" id="GO:0010043">
    <property type="term" value="P:response to zinc ion"/>
    <property type="evidence" value="ECO:0007669"/>
    <property type="project" value="TreeGrafter"/>
</dbReference>
<evidence type="ECO:0000256" key="4">
    <source>
        <dbReference type="ARBA" id="ARBA00022448"/>
    </source>
</evidence>
<evidence type="ECO:0000256" key="5">
    <source>
        <dbReference type="ARBA" id="ARBA00022475"/>
    </source>
</evidence>
<dbReference type="SUPFAM" id="SSF81345">
    <property type="entry name" value="ABC transporter involved in vitamin B12 uptake, BtuC"/>
    <property type="match status" value="1"/>
</dbReference>
<keyword evidence="5" id="KW-1003">Cell membrane</keyword>
<dbReference type="InterPro" id="IPR037294">
    <property type="entry name" value="ABC_BtuC-like"/>
</dbReference>
<dbReference type="Pfam" id="PF00950">
    <property type="entry name" value="ABC-3"/>
    <property type="match status" value="1"/>
</dbReference>
<dbReference type="RefSeq" id="WP_004836340.1">
    <property type="nucleotide sequence ID" value="NZ_BKDD01000029.1"/>
</dbReference>
<comment type="caution">
    <text evidence="14">The sequence shown here is derived from an EMBL/GenBank/DDBJ whole genome shotgun (WGS) entry which is preliminary data.</text>
</comment>
<dbReference type="GO" id="GO:0055085">
    <property type="term" value="P:transmembrane transport"/>
    <property type="evidence" value="ECO:0007669"/>
    <property type="project" value="InterPro"/>
</dbReference>
<name>A0A1S2FPJ2_ACIBA</name>
<dbReference type="Gene3D" id="1.10.3470.10">
    <property type="entry name" value="ABC transporter involved in vitamin B12 uptake, BtuC"/>
    <property type="match status" value="1"/>
</dbReference>
<evidence type="ECO:0000256" key="13">
    <source>
        <dbReference type="RuleBase" id="RU003943"/>
    </source>
</evidence>
<dbReference type="InterPro" id="IPR001626">
    <property type="entry name" value="ABC_TroCD"/>
</dbReference>
<evidence type="ECO:0000256" key="8">
    <source>
        <dbReference type="ARBA" id="ARBA00022906"/>
    </source>
</evidence>
<dbReference type="PANTHER" id="PTHR30477">
    <property type="entry name" value="ABC-TRANSPORTER METAL-BINDING PROTEIN"/>
    <property type="match status" value="1"/>
</dbReference>
<gene>
    <name evidence="14" type="ORF">EA722_10565</name>
</gene>
<keyword evidence="9" id="KW-1133">Transmembrane helix</keyword>
<dbReference type="PANTHER" id="PTHR30477:SF23">
    <property type="entry name" value="HIGH-AFFINITY ZINC UPTAKE SYSTEM MEMBRANE PROTEIN ZNUB"/>
    <property type="match status" value="1"/>
</dbReference>
<evidence type="ECO:0000313" key="14">
    <source>
        <dbReference type="EMBL" id="RSP75002.1"/>
    </source>
</evidence>
<evidence type="ECO:0000256" key="9">
    <source>
        <dbReference type="ARBA" id="ARBA00022989"/>
    </source>
</evidence>
<keyword evidence="7" id="KW-0862">Zinc</keyword>
<dbReference type="GO" id="GO:0006829">
    <property type="term" value="P:zinc ion transport"/>
    <property type="evidence" value="ECO:0007669"/>
    <property type="project" value="UniProtKB-KW"/>
</dbReference>
<comment type="subcellular location">
    <subcellularLocation>
        <location evidence="2 13">Cell membrane</location>
        <topology evidence="2 13">Multi-pass membrane protein</topology>
    </subcellularLocation>
</comment>
<keyword evidence="10" id="KW-0406">Ion transport</keyword>
<dbReference type="GO" id="GO:0043190">
    <property type="term" value="C:ATP-binding cassette (ABC) transporter complex"/>
    <property type="evidence" value="ECO:0007669"/>
    <property type="project" value="InterPro"/>
</dbReference>
<evidence type="ECO:0000313" key="15">
    <source>
        <dbReference type="Proteomes" id="UP000269597"/>
    </source>
</evidence>
<evidence type="ECO:0000256" key="6">
    <source>
        <dbReference type="ARBA" id="ARBA00022692"/>
    </source>
</evidence>